<reference evidence="4" key="1">
    <citation type="submission" date="2019-07" db="EMBL/GenBank/DDBJ databases">
        <title>FDA dAtabase for Regulatory Grade micrObial Sequences (FDA-ARGOS): Supporting development and validation of Infectious Disease Dx tests.</title>
        <authorList>
            <person name="Bachman M."/>
            <person name="Young C."/>
            <person name="Tallon L."/>
            <person name="Sadzewicz L."/>
            <person name="Vavikolanu K."/>
            <person name="Mehta A."/>
            <person name="Aluvathingal J."/>
            <person name="Nadendla S."/>
            <person name="Nandy P."/>
            <person name="Geyer C."/>
            <person name="Yan Y."/>
            <person name="Sichtig H."/>
        </authorList>
    </citation>
    <scope>NUCLEOTIDE SEQUENCE</scope>
    <source>
        <strain evidence="4">FDAARGOS_618</strain>
        <plasmid evidence="4">unnamed2</plasmid>
    </source>
</reference>
<keyword evidence="2" id="KW-0732">Signal</keyword>
<geneLocation type="plasmid" evidence="4">
    <name>unnamed2</name>
</geneLocation>
<keyword evidence="7" id="KW-1185">Reference proteome</keyword>
<dbReference type="InterPro" id="IPR001638">
    <property type="entry name" value="Solute-binding_3/MltF_N"/>
</dbReference>
<evidence type="ECO:0000313" key="4">
    <source>
        <dbReference type="EMBL" id="NRF17990.1"/>
    </source>
</evidence>
<dbReference type="GO" id="GO:0042597">
    <property type="term" value="C:periplasmic space"/>
    <property type="evidence" value="ECO:0007669"/>
    <property type="project" value="UniProtKB-SubCell"/>
</dbReference>
<reference evidence="5 6" key="2">
    <citation type="submission" date="2020-04" db="EMBL/GenBank/DDBJ databases">
        <title>FDA dAtabase for Regulatory Grade micrObial Sequences (FDA-ARGOS): Supporting development and validation of Infectious Disease Dx tests.</title>
        <authorList>
            <person name="Sciortino C."/>
            <person name="Tallon L."/>
            <person name="Sadzewicz L."/>
            <person name="Vavikolanu K."/>
            <person name="Mehta A."/>
            <person name="Aluvathingal J."/>
            <person name="Nadendla S."/>
            <person name="Nandy P."/>
            <person name="Geyer C."/>
            <person name="Yan Y."/>
            <person name="Sichtig H."/>
        </authorList>
    </citation>
    <scope>NUCLEOTIDE SEQUENCE [LARGE SCALE GENOMIC DNA]</scope>
    <source>
        <strain evidence="5 6">FDAARGOS_633</strain>
        <plasmid evidence="5 6">unnamed1</plasmid>
    </source>
</reference>
<proteinExistence type="predicted"/>
<evidence type="ECO:0000256" key="1">
    <source>
        <dbReference type="ARBA" id="ARBA00004418"/>
    </source>
</evidence>
<evidence type="ECO:0000313" key="6">
    <source>
        <dbReference type="Proteomes" id="UP000500870"/>
    </source>
</evidence>
<dbReference type="SMART" id="SM00062">
    <property type="entry name" value="PBPb"/>
    <property type="match status" value="1"/>
</dbReference>
<dbReference type="AlphaFoldDB" id="A0A6H0ZJ64"/>
<dbReference type="Proteomes" id="UP000500870">
    <property type="component" value="Plasmid unnamed1"/>
</dbReference>
<dbReference type="SUPFAM" id="SSF53850">
    <property type="entry name" value="Periplasmic binding protein-like II"/>
    <property type="match status" value="1"/>
</dbReference>
<dbReference type="PANTHER" id="PTHR35936:SF17">
    <property type="entry name" value="ARGININE-BINDING EXTRACELLULAR PROTEIN ARTP"/>
    <property type="match status" value="1"/>
</dbReference>
<evidence type="ECO:0000259" key="3">
    <source>
        <dbReference type="SMART" id="SM00062"/>
    </source>
</evidence>
<name>A0A6H0ZJ64_9HYPH</name>
<protein>
    <submittedName>
        <fullName evidence="5">Transporter substrate-binding domain-containing protein</fullName>
    </submittedName>
</protein>
<sequence>MRKYNLTSAMKSAAYLTSLSLGFGLIIGLDAYAAKPNAEIVALLPGSIRASGIVKIATPMQVPPNIYLENGVLKGEAVDLVRAIEPILGVKFEFDDMQWPGVIPGIQSGNYDMSIGVMSYTPDREAIMDMVVYRSNVSGVLVLKDVAPTIQKPSDLCGKPVATVQAAALLKQLELESKKCEADGHSAITIKTYPSTGMAMVALKGGGAVAYPASTGELAYGEATSGGELVRRNFAGWAGNPQAVAVSKTDAGLAEAIALAFRELFDTGEYQAILAKYGLEANIIKREEIRVNPSAGR</sequence>
<evidence type="ECO:0000313" key="7">
    <source>
        <dbReference type="Proteomes" id="UP001155820"/>
    </source>
</evidence>
<dbReference type="EMBL" id="CP050897">
    <property type="protein sequence ID" value="QIX19981.1"/>
    <property type="molecule type" value="Genomic_DNA"/>
</dbReference>
<geneLocation type="plasmid" evidence="5 6">
    <name>unnamed1</name>
</geneLocation>
<dbReference type="Pfam" id="PF00497">
    <property type="entry name" value="SBP_bac_3"/>
    <property type="match status" value="1"/>
</dbReference>
<evidence type="ECO:0000256" key="2">
    <source>
        <dbReference type="ARBA" id="ARBA00022729"/>
    </source>
</evidence>
<feature type="domain" description="Solute-binding protein family 3/N-terminal" evidence="3">
    <location>
        <begin position="53"/>
        <end position="281"/>
    </location>
</feature>
<dbReference type="EMBL" id="JABRWM010000002">
    <property type="protein sequence ID" value="NRF17990.1"/>
    <property type="molecule type" value="Genomic_DNA"/>
</dbReference>
<accession>A0A6H0ZJ64</accession>
<dbReference type="Gene3D" id="3.40.190.10">
    <property type="entry name" value="Periplasmic binding protein-like II"/>
    <property type="match status" value="2"/>
</dbReference>
<comment type="subcellular location">
    <subcellularLocation>
        <location evidence="1">Periplasm</location>
    </subcellularLocation>
</comment>
<dbReference type="Proteomes" id="UP001155820">
    <property type="component" value="Unassembled WGS sequence"/>
</dbReference>
<dbReference type="PANTHER" id="PTHR35936">
    <property type="entry name" value="MEMBRANE-BOUND LYTIC MUREIN TRANSGLYCOSYLASE F"/>
    <property type="match status" value="1"/>
</dbReference>
<keyword evidence="5" id="KW-0614">Plasmid</keyword>
<dbReference type="RefSeq" id="WP_080823927.1">
    <property type="nucleotide sequence ID" value="NZ_CP050897.1"/>
</dbReference>
<gene>
    <name evidence="4" type="ORF">FOB26_02340</name>
    <name evidence="5" type="ORF">FOB41_02075</name>
</gene>
<organism evidence="5 6">
    <name type="scientific">Agrobacterium pusense</name>
    <dbReference type="NCBI Taxonomy" id="648995"/>
    <lineage>
        <taxon>Bacteria</taxon>
        <taxon>Pseudomonadati</taxon>
        <taxon>Pseudomonadota</taxon>
        <taxon>Alphaproteobacteria</taxon>
        <taxon>Hyphomicrobiales</taxon>
        <taxon>Rhizobiaceae</taxon>
        <taxon>Rhizobium/Agrobacterium group</taxon>
        <taxon>Agrobacterium</taxon>
    </lineage>
</organism>
<evidence type="ECO:0000313" key="5">
    <source>
        <dbReference type="EMBL" id="QIX19981.1"/>
    </source>
</evidence>